<dbReference type="Pfam" id="PF00386">
    <property type="entry name" value="C1q"/>
    <property type="match status" value="1"/>
</dbReference>
<dbReference type="InterPro" id="IPR001073">
    <property type="entry name" value="C1q_dom"/>
</dbReference>
<dbReference type="PANTHER" id="PTHR22923:SF113">
    <property type="entry name" value="COMPLEMENT C1Q-LIKE PROTEIN 4"/>
    <property type="match status" value="1"/>
</dbReference>
<keyword evidence="7" id="KW-1185">Reference proteome</keyword>
<comment type="subcellular location">
    <subcellularLocation>
        <location evidence="1">Secreted</location>
    </subcellularLocation>
</comment>
<evidence type="ECO:0000256" key="4">
    <source>
        <dbReference type="SAM" id="SignalP"/>
    </source>
</evidence>
<feature type="chain" id="PRO_5042002395" description="C1q domain-containing protein" evidence="4">
    <location>
        <begin position="20"/>
        <end position="278"/>
    </location>
</feature>
<feature type="signal peptide" evidence="4">
    <location>
        <begin position="1"/>
        <end position="19"/>
    </location>
</feature>
<dbReference type="GO" id="GO:0005576">
    <property type="term" value="C:extracellular region"/>
    <property type="evidence" value="ECO:0007669"/>
    <property type="project" value="UniProtKB-SubCell"/>
</dbReference>
<feature type="domain" description="C1q" evidence="5">
    <location>
        <begin position="144"/>
        <end position="278"/>
    </location>
</feature>
<sequence length="278" mass="31466">MNWFLCLWINACILSYANALFNTSESEEHESVLALLKNLDQPEIIASSNKENDRLYVLDRELQKVKEENRIFRSHLSNLEELIKQFQNDNLDTPAIPIKRVNGTMKRVTQERDDRKTKIGVYGILSKSLGSPVNVLGQYMKRQDDRVLVAFFAQLSVSLTDLGMNQIIQFNNVVTNIGEGYYPNLGIFIAPVKGLYVFHVRVMVASGMRQYLAIVKDGVWTQPLYPTALGDQHPNIDSVTIVLQVNKDSAVWVRAESGSGYLHGNKFSIFSGWLLSPL</sequence>
<evidence type="ECO:0000313" key="7">
    <source>
        <dbReference type="Proteomes" id="UP001195483"/>
    </source>
</evidence>
<proteinExistence type="predicted"/>
<protein>
    <recommendedName>
        <fullName evidence="5">C1q domain-containing protein</fullName>
    </recommendedName>
</protein>
<reference evidence="6" key="2">
    <citation type="journal article" date="2021" name="Genome Biol. Evol.">
        <title>Developing a high-quality reference genome for a parasitic bivalve with doubly uniparental inheritance (Bivalvia: Unionida).</title>
        <authorList>
            <person name="Smith C.H."/>
        </authorList>
    </citation>
    <scope>NUCLEOTIDE SEQUENCE</scope>
    <source>
        <strain evidence="6">CHS0354</strain>
        <tissue evidence="6">Mantle</tissue>
    </source>
</reference>
<dbReference type="PANTHER" id="PTHR22923">
    <property type="entry name" value="CEREBELLIN-RELATED"/>
    <property type="match status" value="1"/>
</dbReference>
<keyword evidence="2" id="KW-0964">Secreted</keyword>
<keyword evidence="3 4" id="KW-0732">Signal</keyword>
<evidence type="ECO:0000256" key="1">
    <source>
        <dbReference type="ARBA" id="ARBA00004613"/>
    </source>
</evidence>
<dbReference type="InterPro" id="IPR008983">
    <property type="entry name" value="Tumour_necrosis_fac-like_dom"/>
</dbReference>
<dbReference type="SUPFAM" id="SSF49842">
    <property type="entry name" value="TNF-like"/>
    <property type="match status" value="1"/>
</dbReference>
<dbReference type="PRINTS" id="PR00007">
    <property type="entry name" value="COMPLEMNTC1Q"/>
</dbReference>
<gene>
    <name evidence="6" type="ORF">CHS0354_002636</name>
</gene>
<reference evidence="6" key="3">
    <citation type="submission" date="2023-05" db="EMBL/GenBank/DDBJ databases">
        <authorList>
            <person name="Smith C.H."/>
        </authorList>
    </citation>
    <scope>NUCLEOTIDE SEQUENCE</scope>
    <source>
        <strain evidence="6">CHS0354</strain>
        <tissue evidence="6">Mantle</tissue>
    </source>
</reference>
<dbReference type="Proteomes" id="UP001195483">
    <property type="component" value="Unassembled WGS sequence"/>
</dbReference>
<dbReference type="EMBL" id="JAEAOA010000213">
    <property type="protein sequence ID" value="KAK3576842.1"/>
    <property type="molecule type" value="Genomic_DNA"/>
</dbReference>
<comment type="caution">
    <text evidence="6">The sequence shown here is derived from an EMBL/GenBank/DDBJ whole genome shotgun (WGS) entry which is preliminary data.</text>
</comment>
<evidence type="ECO:0000256" key="2">
    <source>
        <dbReference type="ARBA" id="ARBA00022525"/>
    </source>
</evidence>
<dbReference type="AlphaFoldDB" id="A0AAE0VHA6"/>
<evidence type="ECO:0000259" key="5">
    <source>
        <dbReference type="PROSITE" id="PS50871"/>
    </source>
</evidence>
<organism evidence="6 7">
    <name type="scientific">Potamilus streckersoni</name>
    <dbReference type="NCBI Taxonomy" id="2493646"/>
    <lineage>
        <taxon>Eukaryota</taxon>
        <taxon>Metazoa</taxon>
        <taxon>Spiralia</taxon>
        <taxon>Lophotrochozoa</taxon>
        <taxon>Mollusca</taxon>
        <taxon>Bivalvia</taxon>
        <taxon>Autobranchia</taxon>
        <taxon>Heteroconchia</taxon>
        <taxon>Palaeoheterodonta</taxon>
        <taxon>Unionida</taxon>
        <taxon>Unionoidea</taxon>
        <taxon>Unionidae</taxon>
        <taxon>Ambleminae</taxon>
        <taxon>Lampsilini</taxon>
        <taxon>Potamilus</taxon>
    </lineage>
</organism>
<dbReference type="Gene3D" id="2.60.120.40">
    <property type="match status" value="1"/>
</dbReference>
<reference evidence="6" key="1">
    <citation type="journal article" date="2021" name="Genome Biol. Evol.">
        <title>A High-Quality Reference Genome for a Parasitic Bivalve with Doubly Uniparental Inheritance (Bivalvia: Unionida).</title>
        <authorList>
            <person name="Smith C.H."/>
        </authorList>
    </citation>
    <scope>NUCLEOTIDE SEQUENCE</scope>
    <source>
        <strain evidence="6">CHS0354</strain>
    </source>
</reference>
<name>A0AAE0VHA6_9BIVA</name>
<dbReference type="InterPro" id="IPR050822">
    <property type="entry name" value="Cerebellin_Synaptic_Org"/>
</dbReference>
<evidence type="ECO:0000256" key="3">
    <source>
        <dbReference type="ARBA" id="ARBA00022729"/>
    </source>
</evidence>
<accession>A0AAE0VHA6</accession>
<evidence type="ECO:0000313" key="6">
    <source>
        <dbReference type="EMBL" id="KAK3576842.1"/>
    </source>
</evidence>
<dbReference type="SMART" id="SM00110">
    <property type="entry name" value="C1Q"/>
    <property type="match status" value="1"/>
</dbReference>
<dbReference type="PROSITE" id="PS50871">
    <property type="entry name" value="C1Q"/>
    <property type="match status" value="1"/>
</dbReference>